<keyword evidence="5" id="KW-0030">Aminoacyl-tRNA synthetase</keyword>
<dbReference type="AlphaFoldDB" id="A0AAN7CYF3"/>
<feature type="region of interest" description="Disordered" evidence="6">
    <location>
        <begin position="1"/>
        <end position="25"/>
    </location>
</feature>
<dbReference type="GO" id="GO:0004812">
    <property type="term" value="F:aminoacyl-tRNA ligase activity"/>
    <property type="evidence" value="ECO:0007669"/>
    <property type="project" value="UniProtKB-KW"/>
</dbReference>
<feature type="compositionally biased region" description="Polar residues" evidence="6">
    <location>
        <begin position="1"/>
        <end position="15"/>
    </location>
</feature>
<reference evidence="8" key="1">
    <citation type="journal article" date="2023" name="Mol. Phylogenet. Evol.">
        <title>Genome-scale phylogeny and comparative genomics of the fungal order Sordariales.</title>
        <authorList>
            <person name="Hensen N."/>
            <person name="Bonometti L."/>
            <person name="Westerberg I."/>
            <person name="Brannstrom I.O."/>
            <person name="Guillou S."/>
            <person name="Cros-Aarteil S."/>
            <person name="Calhoun S."/>
            <person name="Haridas S."/>
            <person name="Kuo A."/>
            <person name="Mondo S."/>
            <person name="Pangilinan J."/>
            <person name="Riley R."/>
            <person name="LaButti K."/>
            <person name="Andreopoulos B."/>
            <person name="Lipzen A."/>
            <person name="Chen C."/>
            <person name="Yan M."/>
            <person name="Daum C."/>
            <person name="Ng V."/>
            <person name="Clum A."/>
            <person name="Steindorff A."/>
            <person name="Ohm R.A."/>
            <person name="Martin F."/>
            <person name="Silar P."/>
            <person name="Natvig D.O."/>
            <person name="Lalanne C."/>
            <person name="Gautier V."/>
            <person name="Ament-Velasquez S.L."/>
            <person name="Kruys A."/>
            <person name="Hutchinson M.I."/>
            <person name="Powell A.J."/>
            <person name="Barry K."/>
            <person name="Miller A.N."/>
            <person name="Grigoriev I.V."/>
            <person name="Debuchy R."/>
            <person name="Gladieux P."/>
            <person name="Hiltunen Thoren M."/>
            <person name="Johannesson H."/>
        </authorList>
    </citation>
    <scope>NUCLEOTIDE SEQUENCE</scope>
    <source>
        <strain evidence="8">CBS 359.72</strain>
    </source>
</reference>
<comment type="caution">
    <text evidence="8">The sequence shown here is derived from an EMBL/GenBank/DDBJ whole genome shotgun (WGS) entry which is preliminary data.</text>
</comment>
<reference evidence="8" key="2">
    <citation type="submission" date="2023-05" db="EMBL/GenBank/DDBJ databases">
        <authorList>
            <consortium name="Lawrence Berkeley National Laboratory"/>
            <person name="Steindorff A."/>
            <person name="Hensen N."/>
            <person name="Bonometti L."/>
            <person name="Westerberg I."/>
            <person name="Brannstrom I.O."/>
            <person name="Guillou S."/>
            <person name="Cros-Aarteil S."/>
            <person name="Calhoun S."/>
            <person name="Haridas S."/>
            <person name="Kuo A."/>
            <person name="Mondo S."/>
            <person name="Pangilinan J."/>
            <person name="Riley R."/>
            <person name="Labutti K."/>
            <person name="Andreopoulos B."/>
            <person name="Lipzen A."/>
            <person name="Chen C."/>
            <person name="Yanf M."/>
            <person name="Daum C."/>
            <person name="Ng V."/>
            <person name="Clum A."/>
            <person name="Ohm R."/>
            <person name="Martin F."/>
            <person name="Silar P."/>
            <person name="Natvig D."/>
            <person name="Lalanne C."/>
            <person name="Gautier V."/>
            <person name="Ament-Velasquez S.L."/>
            <person name="Kruys A."/>
            <person name="Hutchinson M.I."/>
            <person name="Powell A.J."/>
            <person name="Barry K."/>
            <person name="Miller A.N."/>
            <person name="Grigoriev I.V."/>
            <person name="Debuchy R."/>
            <person name="Gladieux P."/>
            <person name="Thoren M.H."/>
            <person name="Johannesson H."/>
        </authorList>
    </citation>
    <scope>NUCLEOTIDE SEQUENCE</scope>
    <source>
        <strain evidence="8">CBS 359.72</strain>
    </source>
</reference>
<keyword evidence="3" id="KW-0067">ATP-binding</keyword>
<keyword evidence="1" id="KW-0436">Ligase</keyword>
<keyword evidence="9" id="KW-1185">Reference proteome</keyword>
<keyword evidence="2" id="KW-0547">Nucleotide-binding</keyword>
<evidence type="ECO:0000256" key="2">
    <source>
        <dbReference type="ARBA" id="ARBA00022741"/>
    </source>
</evidence>
<evidence type="ECO:0000259" key="7">
    <source>
        <dbReference type="Pfam" id="PF08264"/>
    </source>
</evidence>
<dbReference type="SUPFAM" id="SSF47323">
    <property type="entry name" value="Anticodon-binding domain of a subclass of class I aminoacyl-tRNA synthetases"/>
    <property type="match status" value="1"/>
</dbReference>
<feature type="domain" description="Methionyl/Valyl/Leucyl/Isoleucyl-tRNA synthetase anticodon-binding" evidence="7">
    <location>
        <begin position="45"/>
        <end position="120"/>
    </location>
</feature>
<proteinExistence type="predicted"/>
<accession>A0AAN7CYF3</accession>
<name>A0AAN7CYF3_9PEZI</name>
<protein>
    <recommendedName>
        <fullName evidence="7">Methionyl/Valyl/Leucyl/Isoleucyl-tRNA synthetase anticodon-binding domain-containing protein</fullName>
    </recommendedName>
</protein>
<dbReference type="Pfam" id="PF08264">
    <property type="entry name" value="Anticodon_1"/>
    <property type="match status" value="1"/>
</dbReference>
<evidence type="ECO:0000256" key="1">
    <source>
        <dbReference type="ARBA" id="ARBA00022598"/>
    </source>
</evidence>
<dbReference type="InterPro" id="IPR009080">
    <property type="entry name" value="tRNAsynth_Ia_anticodon-bd"/>
</dbReference>
<dbReference type="EMBL" id="MU857611">
    <property type="protein sequence ID" value="KAK4250663.1"/>
    <property type="molecule type" value="Genomic_DNA"/>
</dbReference>
<evidence type="ECO:0000256" key="3">
    <source>
        <dbReference type="ARBA" id="ARBA00022840"/>
    </source>
</evidence>
<evidence type="ECO:0000256" key="5">
    <source>
        <dbReference type="ARBA" id="ARBA00023146"/>
    </source>
</evidence>
<dbReference type="Gene3D" id="1.10.730.10">
    <property type="entry name" value="Isoleucyl-tRNA Synthetase, Domain 1"/>
    <property type="match status" value="1"/>
</dbReference>
<dbReference type="GO" id="GO:0005524">
    <property type="term" value="F:ATP binding"/>
    <property type="evidence" value="ECO:0007669"/>
    <property type="project" value="UniProtKB-KW"/>
</dbReference>
<keyword evidence="4" id="KW-0648">Protein biosynthesis</keyword>
<gene>
    <name evidence="8" type="ORF">C7999DRAFT_28743</name>
</gene>
<sequence length="121" mass="13597">MESQEQDGNPSSHTQAAARKLSPGAFVTPIPPLEFAKTGQEALSERWILHQLNAIAPAVHELLETRRYSRLAQAMYRYWYDDETSKAILHEGSEEAKVSALDTLYATVEMGLAMMRSFMPI</sequence>
<dbReference type="GO" id="GO:0006418">
    <property type="term" value="P:tRNA aminoacylation for protein translation"/>
    <property type="evidence" value="ECO:0007669"/>
    <property type="project" value="InterPro"/>
</dbReference>
<evidence type="ECO:0000313" key="9">
    <source>
        <dbReference type="Proteomes" id="UP001303647"/>
    </source>
</evidence>
<dbReference type="Proteomes" id="UP001303647">
    <property type="component" value="Unassembled WGS sequence"/>
</dbReference>
<evidence type="ECO:0000256" key="6">
    <source>
        <dbReference type="SAM" id="MobiDB-lite"/>
    </source>
</evidence>
<organism evidence="8 9">
    <name type="scientific">Corynascus novoguineensis</name>
    <dbReference type="NCBI Taxonomy" id="1126955"/>
    <lineage>
        <taxon>Eukaryota</taxon>
        <taxon>Fungi</taxon>
        <taxon>Dikarya</taxon>
        <taxon>Ascomycota</taxon>
        <taxon>Pezizomycotina</taxon>
        <taxon>Sordariomycetes</taxon>
        <taxon>Sordariomycetidae</taxon>
        <taxon>Sordariales</taxon>
        <taxon>Chaetomiaceae</taxon>
        <taxon>Corynascus</taxon>
    </lineage>
</organism>
<evidence type="ECO:0000256" key="4">
    <source>
        <dbReference type="ARBA" id="ARBA00022917"/>
    </source>
</evidence>
<evidence type="ECO:0000313" key="8">
    <source>
        <dbReference type="EMBL" id="KAK4250663.1"/>
    </source>
</evidence>
<dbReference type="InterPro" id="IPR013155">
    <property type="entry name" value="M/V/L/I-tRNA-synth_anticd-bd"/>
</dbReference>